<dbReference type="GO" id="GO:0000166">
    <property type="term" value="F:nucleotide binding"/>
    <property type="evidence" value="ECO:0007669"/>
    <property type="project" value="InterPro"/>
</dbReference>
<comment type="catalytic activity">
    <reaction evidence="5">
        <text>D-xylose + NADP(+) = D-xylono-1,5-lactone + NADPH + H(+)</text>
        <dbReference type="Rhea" id="RHEA:22000"/>
        <dbReference type="ChEBI" id="CHEBI:15378"/>
        <dbReference type="ChEBI" id="CHEBI:15867"/>
        <dbReference type="ChEBI" id="CHEBI:53455"/>
        <dbReference type="ChEBI" id="CHEBI:57783"/>
        <dbReference type="ChEBI" id="CHEBI:58349"/>
        <dbReference type="EC" id="1.1.1.179"/>
    </reaction>
</comment>
<dbReference type="GeneID" id="20677007"/>
<feature type="domain" description="Gfo/Idh/MocA-like oxidoreductase N-terminal" evidence="6">
    <location>
        <begin position="27"/>
        <end position="150"/>
    </location>
</feature>
<dbReference type="InParanoid" id="W4K1D1"/>
<evidence type="ECO:0000259" key="7">
    <source>
        <dbReference type="Pfam" id="PF22725"/>
    </source>
</evidence>
<proteinExistence type="inferred from homology"/>
<dbReference type="HOGENOM" id="CLU_023194_5_2_1"/>
<protein>
    <recommendedName>
        <fullName evidence="3">D-xylose 1-dehydrogenase (NADP(+), D-xylono-1,5-lactone-forming)</fullName>
        <ecNumber evidence="3">1.1.1.179</ecNumber>
    </recommendedName>
    <alternativeName>
        <fullName evidence="4">D-xylose-NADP dehydrogenase</fullName>
    </alternativeName>
</protein>
<feature type="domain" description="GFO/IDH/MocA-like oxidoreductase" evidence="7">
    <location>
        <begin position="158"/>
        <end position="260"/>
    </location>
</feature>
<sequence>MAGLLGFIKRNRTLANPPAARKAEDALRFGLLGASRIGPNSVILPAKSHPGVIIAAVASRDPAKAEQYAKEHAIPKTYSGKDCYQKLVDDPAVEAIYVGLPNGLHFEWTMRALKAGKHVLVEKPCADTAAEARTLFDYAASKGLVLLEGYHYRFHPAVQRVKEIVDSGEFGKIKSMHSELAVPYLRGSIILKDDVRYDYGLGGGATMDMGVYTLSAIRYMASSNPLEITSATAAGYEKDPTRIDRGMEATYSFPSSITADTLVDLRLPSWGPFGLFPQGPKNSLTVKLEGGEVYYFGLVLPHNFHSIKVRPIKGKDRVEKYYKFKTGYGEEWWSSYRYQLEAFVDRVNGREPHDWITADESITQMEWIEKIYAKAGMPSRPTSSYVVS</sequence>
<dbReference type="Gene3D" id="3.40.50.720">
    <property type="entry name" value="NAD(P)-binding Rossmann-like Domain"/>
    <property type="match status" value="1"/>
</dbReference>
<dbReference type="Proteomes" id="UP000030671">
    <property type="component" value="Unassembled WGS sequence"/>
</dbReference>
<reference evidence="8 9" key="1">
    <citation type="journal article" date="2012" name="New Phytol.">
        <title>Insight into trade-off between wood decay and parasitism from the genome of a fungal forest pathogen.</title>
        <authorList>
            <person name="Olson A."/>
            <person name="Aerts A."/>
            <person name="Asiegbu F."/>
            <person name="Belbahri L."/>
            <person name="Bouzid O."/>
            <person name="Broberg A."/>
            <person name="Canback B."/>
            <person name="Coutinho P.M."/>
            <person name="Cullen D."/>
            <person name="Dalman K."/>
            <person name="Deflorio G."/>
            <person name="van Diepen L.T."/>
            <person name="Dunand C."/>
            <person name="Duplessis S."/>
            <person name="Durling M."/>
            <person name="Gonthier P."/>
            <person name="Grimwood J."/>
            <person name="Fossdal C.G."/>
            <person name="Hansson D."/>
            <person name="Henrissat B."/>
            <person name="Hietala A."/>
            <person name="Himmelstrand K."/>
            <person name="Hoffmeister D."/>
            <person name="Hogberg N."/>
            <person name="James T.Y."/>
            <person name="Karlsson M."/>
            <person name="Kohler A."/>
            <person name="Kues U."/>
            <person name="Lee Y.H."/>
            <person name="Lin Y.C."/>
            <person name="Lind M."/>
            <person name="Lindquist E."/>
            <person name="Lombard V."/>
            <person name="Lucas S."/>
            <person name="Lunden K."/>
            <person name="Morin E."/>
            <person name="Murat C."/>
            <person name="Park J."/>
            <person name="Raffaello T."/>
            <person name="Rouze P."/>
            <person name="Salamov A."/>
            <person name="Schmutz J."/>
            <person name="Solheim H."/>
            <person name="Stahlberg J."/>
            <person name="Velez H."/>
            <person name="de Vries R.P."/>
            <person name="Wiebenga A."/>
            <person name="Woodward S."/>
            <person name="Yakovlev I."/>
            <person name="Garbelotto M."/>
            <person name="Martin F."/>
            <person name="Grigoriev I.V."/>
            <person name="Stenlid J."/>
        </authorList>
    </citation>
    <scope>NUCLEOTIDE SEQUENCE [LARGE SCALE GENOMIC DNA]</scope>
    <source>
        <strain evidence="8 9">TC 32-1</strain>
    </source>
</reference>
<dbReference type="KEGG" id="hir:HETIRDRAFT_459615"/>
<keyword evidence="2" id="KW-0560">Oxidoreductase</keyword>
<evidence type="ECO:0000313" key="9">
    <source>
        <dbReference type="Proteomes" id="UP000030671"/>
    </source>
</evidence>
<dbReference type="InterPro" id="IPR050984">
    <property type="entry name" value="Gfo/Idh/MocA_domain"/>
</dbReference>
<evidence type="ECO:0000256" key="5">
    <source>
        <dbReference type="ARBA" id="ARBA00049233"/>
    </source>
</evidence>
<dbReference type="SUPFAM" id="SSF55347">
    <property type="entry name" value="Glyceraldehyde-3-phosphate dehydrogenase-like, C-terminal domain"/>
    <property type="match status" value="1"/>
</dbReference>
<evidence type="ECO:0000259" key="6">
    <source>
        <dbReference type="Pfam" id="PF01408"/>
    </source>
</evidence>
<accession>W4K1D1</accession>
<evidence type="ECO:0000313" key="8">
    <source>
        <dbReference type="EMBL" id="ETW79529.1"/>
    </source>
</evidence>
<dbReference type="PANTHER" id="PTHR22604:SF105">
    <property type="entry name" value="TRANS-1,2-DIHYDROBENZENE-1,2-DIOL DEHYDROGENASE"/>
    <property type="match status" value="1"/>
</dbReference>
<name>W4K1D1_HETIT</name>
<keyword evidence="9" id="KW-1185">Reference proteome</keyword>
<dbReference type="EMBL" id="KI925460">
    <property type="protein sequence ID" value="ETW79529.1"/>
    <property type="molecule type" value="Genomic_DNA"/>
</dbReference>
<evidence type="ECO:0000256" key="2">
    <source>
        <dbReference type="ARBA" id="ARBA00023002"/>
    </source>
</evidence>
<comment type="similarity">
    <text evidence="1">Belongs to the Gfo/Idh/MocA family.</text>
</comment>
<dbReference type="GO" id="GO:0047837">
    <property type="term" value="F:D-xylose 1-dehydrogenase (NADP+) activity"/>
    <property type="evidence" value="ECO:0007669"/>
    <property type="project" value="UniProtKB-EC"/>
</dbReference>
<dbReference type="AlphaFoldDB" id="W4K1D1"/>
<organism evidence="8 9">
    <name type="scientific">Heterobasidion irregulare (strain TC 32-1)</name>
    <dbReference type="NCBI Taxonomy" id="747525"/>
    <lineage>
        <taxon>Eukaryota</taxon>
        <taxon>Fungi</taxon>
        <taxon>Dikarya</taxon>
        <taxon>Basidiomycota</taxon>
        <taxon>Agaricomycotina</taxon>
        <taxon>Agaricomycetes</taxon>
        <taxon>Russulales</taxon>
        <taxon>Bondarzewiaceae</taxon>
        <taxon>Heterobasidion</taxon>
        <taxon>Heterobasidion annosum species complex</taxon>
    </lineage>
</organism>
<dbReference type="Pfam" id="PF22725">
    <property type="entry name" value="GFO_IDH_MocA_C3"/>
    <property type="match status" value="1"/>
</dbReference>
<dbReference type="InterPro" id="IPR036291">
    <property type="entry name" value="NAD(P)-bd_dom_sf"/>
</dbReference>
<dbReference type="OrthoDB" id="64915at2759"/>
<dbReference type="PANTHER" id="PTHR22604">
    <property type="entry name" value="OXIDOREDUCTASES"/>
    <property type="match status" value="1"/>
</dbReference>
<dbReference type="RefSeq" id="XP_009548111.1">
    <property type="nucleotide sequence ID" value="XM_009549816.1"/>
</dbReference>
<dbReference type="eggNOG" id="KOG2741">
    <property type="taxonomic scope" value="Eukaryota"/>
</dbReference>
<evidence type="ECO:0000256" key="1">
    <source>
        <dbReference type="ARBA" id="ARBA00010928"/>
    </source>
</evidence>
<dbReference type="InterPro" id="IPR055170">
    <property type="entry name" value="GFO_IDH_MocA-like_dom"/>
</dbReference>
<dbReference type="STRING" id="747525.W4K1D1"/>
<evidence type="ECO:0000256" key="3">
    <source>
        <dbReference type="ARBA" id="ARBA00038984"/>
    </source>
</evidence>
<dbReference type="Gene3D" id="3.30.360.10">
    <property type="entry name" value="Dihydrodipicolinate Reductase, domain 2"/>
    <property type="match status" value="1"/>
</dbReference>
<dbReference type="Pfam" id="PF01408">
    <property type="entry name" value="GFO_IDH_MocA"/>
    <property type="match status" value="1"/>
</dbReference>
<dbReference type="EC" id="1.1.1.179" evidence="3"/>
<dbReference type="SUPFAM" id="SSF51735">
    <property type="entry name" value="NAD(P)-binding Rossmann-fold domains"/>
    <property type="match status" value="1"/>
</dbReference>
<dbReference type="InterPro" id="IPR000683">
    <property type="entry name" value="Gfo/Idh/MocA-like_OxRdtase_N"/>
</dbReference>
<gene>
    <name evidence="8" type="ORF">HETIRDRAFT_459615</name>
</gene>
<evidence type="ECO:0000256" key="4">
    <source>
        <dbReference type="ARBA" id="ARBA00042988"/>
    </source>
</evidence>